<dbReference type="Proteomes" id="UP001163105">
    <property type="component" value="Unassembled WGS sequence"/>
</dbReference>
<keyword evidence="6" id="KW-0378">Hydrolase</keyword>
<evidence type="ECO:0000259" key="4">
    <source>
        <dbReference type="PROSITE" id="PS50158"/>
    </source>
</evidence>
<evidence type="ECO:0000256" key="2">
    <source>
        <dbReference type="SAM" id="Coils"/>
    </source>
</evidence>
<feature type="region of interest" description="Disordered" evidence="3">
    <location>
        <begin position="159"/>
        <end position="188"/>
    </location>
</feature>
<keyword evidence="6" id="KW-0255">Endonuclease</keyword>
<dbReference type="EMBL" id="JAQHRD010000011">
    <property type="protein sequence ID" value="KAJ6437636.1"/>
    <property type="molecule type" value="Genomic_DNA"/>
</dbReference>
<keyword evidence="6" id="KW-0540">Nuclease</keyword>
<protein>
    <submittedName>
        <fullName evidence="6">Endonuclease/exonuclease/phosphatase</fullName>
    </submittedName>
</protein>
<name>A0AB34FGU0_9HYPO</name>
<dbReference type="PANTHER" id="PTHR33481:SF1">
    <property type="entry name" value="ENDONUCLEASE_EXONUCLEASE_PHOSPHATASE DOMAIN-CONTAINING PROTEIN-RELATED"/>
    <property type="match status" value="1"/>
</dbReference>
<keyword evidence="1" id="KW-0479">Metal-binding</keyword>
<gene>
    <name evidence="6" type="ORF">O9K51_09843</name>
</gene>
<keyword evidence="2" id="KW-0175">Coiled coil</keyword>
<keyword evidence="1" id="KW-0862">Zinc</keyword>
<feature type="domain" description="Reverse transcriptase" evidence="5">
    <location>
        <begin position="849"/>
        <end position="1120"/>
    </location>
</feature>
<keyword evidence="1" id="KW-0863">Zinc-finger</keyword>
<accession>A0AB34FGU0</accession>
<evidence type="ECO:0000313" key="6">
    <source>
        <dbReference type="EMBL" id="KAJ6437636.1"/>
    </source>
</evidence>
<dbReference type="PANTHER" id="PTHR33481">
    <property type="entry name" value="REVERSE TRANSCRIPTASE"/>
    <property type="match status" value="1"/>
</dbReference>
<dbReference type="Pfam" id="PF14529">
    <property type="entry name" value="Exo_endo_phos_2"/>
    <property type="match status" value="1"/>
</dbReference>
<evidence type="ECO:0000313" key="7">
    <source>
        <dbReference type="Proteomes" id="UP001163105"/>
    </source>
</evidence>
<dbReference type="InterPro" id="IPR001878">
    <property type="entry name" value="Znf_CCHC"/>
</dbReference>
<feature type="coiled-coil region" evidence="2">
    <location>
        <begin position="80"/>
        <end position="156"/>
    </location>
</feature>
<comment type="caution">
    <text evidence="6">The sequence shown here is derived from an EMBL/GenBank/DDBJ whole genome shotgun (WGS) entry which is preliminary data.</text>
</comment>
<evidence type="ECO:0000259" key="5">
    <source>
        <dbReference type="PROSITE" id="PS50878"/>
    </source>
</evidence>
<dbReference type="GO" id="GO:0004519">
    <property type="term" value="F:endonuclease activity"/>
    <property type="evidence" value="ECO:0007669"/>
    <property type="project" value="UniProtKB-KW"/>
</dbReference>
<dbReference type="InterPro" id="IPR036691">
    <property type="entry name" value="Endo/exonu/phosph_ase_sf"/>
</dbReference>
<dbReference type="SUPFAM" id="SSF56219">
    <property type="entry name" value="DNase I-like"/>
    <property type="match status" value="1"/>
</dbReference>
<dbReference type="InterPro" id="IPR000477">
    <property type="entry name" value="RT_dom"/>
</dbReference>
<keyword evidence="7" id="KW-1185">Reference proteome</keyword>
<feature type="compositionally biased region" description="Polar residues" evidence="3">
    <location>
        <begin position="172"/>
        <end position="188"/>
    </location>
</feature>
<dbReference type="Gene3D" id="3.60.10.10">
    <property type="entry name" value="Endonuclease/exonuclease/phosphatase"/>
    <property type="match status" value="1"/>
</dbReference>
<dbReference type="CDD" id="cd01650">
    <property type="entry name" value="RT_nLTR_like"/>
    <property type="match status" value="1"/>
</dbReference>
<dbReference type="PROSITE" id="PS50878">
    <property type="entry name" value="RT_POL"/>
    <property type="match status" value="1"/>
</dbReference>
<sequence>MVDTEVDASMGGGYPATPKRRVGRPTTNARDAARQFEEKELAVKRVTRQATRAAANDDGNGQTIVARTAASSGGDGRAMLQRVLELLEASRTEMKEMRQIITEQFETIKKQQNLIEELQQQGKGTKREVHDAREELRDAQEQLRQAVGQLEAITARVTESPQPSYADIARSGPSSQPSNIRTLSTSNTSPSNFTDTFYCTTDTSRVEDGRNDQATAGAIRSMAEEEIRAEQGRSNWRCRAVIKDPKKPNRVKIACQDEAKQNMVKRIVEAKLPQGARVLRDKLYPVKVDHVNQVAVLVDSDDIRPGAAEAFGKESDTQIAKIAWLSKRDVPKAYGSMVVYLSKGSDAQRLSEGFVYAGGESGYTGVFERRPRPDQCYNCQQIGHKAFQCNRNQTCGKFEIAGSFTHLQKSTTLRVIQHNVAKQGPIQGSLMNDNEIENAAVLAIQEPQARIIKGHRLTTPMGHSKWTKMVPATYAEGRWAIRSMLWARNDLDAEQLSIESPDMTAALLRLPDRLILMFSVYVQGIEEQALRESCDTLRRVITETRRSAGRVVDVVIAGDFNRHDQLWEGEDVVPERYGEADRIVALMNEFALSSLLQRGTKTWHRGVHESTIDLVLVSEELADSVISCKTLASNHGSDHEAIDTVFDTSVPERKMPERLLLKNAPWNEINKRVAAALGTEPIGGTVHHQTDRLMAVVLEAVHALTPKAKPNATEKTAWQAVSGVRQLEDISRSYKYLAPATKKKHWNEFMADNDNIWQAAKYPKSGDASAFGKVPHLHQSDGSKTTNVKEQAEILLTTFFPPLPEIIEEEGDRPQRGAVVPMPDITAAEVERQLFAAKSWKAPGDDGLPVVVWKQLWPSVKHQVVALFHKPDYAVAKAWRPISLLSTLGKVLESVVVERISHAVETYGLLPTSHFGARKQRSAEQALMLLQEQIHAAWRGRQVLSLVSFDVAGAYNGVCKARLVQRMRARGLPEGLLRWLEAFCSGRTAALQLNGQLTDTQILPQAGLPQGSPLSPVPFLFFNADLVQQQIDCYGGSVAFVDDYTAWVTGPTAQSNRVGIEAIISRALDRERRSGATFEADKTSIIHFTRKAFKFDTQAFVIKARTVEPKRHVKVLGMIMDSSLKYKEHLARASAKALESTMELQRLRGLTPAGETAVHGHGHAGGGLRMHACRYKRVGPINRVQRVGAQAIVGTFMTVATCIAEAEATITNAQERFWRRAVKMWTDLHTLPTTNPLRSATKSIRKFKRF</sequence>
<dbReference type="GO" id="GO:0008270">
    <property type="term" value="F:zinc ion binding"/>
    <property type="evidence" value="ECO:0007669"/>
    <property type="project" value="UniProtKB-KW"/>
</dbReference>
<organism evidence="6 7">
    <name type="scientific">Purpureocillium lavendulum</name>
    <dbReference type="NCBI Taxonomy" id="1247861"/>
    <lineage>
        <taxon>Eukaryota</taxon>
        <taxon>Fungi</taxon>
        <taxon>Dikarya</taxon>
        <taxon>Ascomycota</taxon>
        <taxon>Pezizomycotina</taxon>
        <taxon>Sordariomycetes</taxon>
        <taxon>Hypocreomycetidae</taxon>
        <taxon>Hypocreales</taxon>
        <taxon>Ophiocordycipitaceae</taxon>
        <taxon>Purpureocillium</taxon>
    </lineage>
</organism>
<proteinExistence type="predicted"/>
<dbReference type="AlphaFoldDB" id="A0AB34FGU0"/>
<reference evidence="6" key="1">
    <citation type="submission" date="2023-01" db="EMBL/GenBank/DDBJ databases">
        <title>The growth and conidiation of Purpureocillium lavendulum are regulated by nitrogen source and histone H3K14 acetylation.</title>
        <authorList>
            <person name="Tang P."/>
            <person name="Han J."/>
            <person name="Zhang C."/>
            <person name="Tang P."/>
            <person name="Qi F."/>
            <person name="Zhang K."/>
            <person name="Liang L."/>
        </authorList>
    </citation>
    <scope>NUCLEOTIDE SEQUENCE</scope>
    <source>
        <strain evidence="6">YMF1.00683</strain>
    </source>
</reference>
<feature type="region of interest" description="Disordered" evidence="3">
    <location>
        <begin position="1"/>
        <end position="36"/>
    </location>
</feature>
<dbReference type="InterPro" id="IPR005135">
    <property type="entry name" value="Endo/exonuclease/phosphatase"/>
</dbReference>
<dbReference type="GO" id="GO:0003676">
    <property type="term" value="F:nucleic acid binding"/>
    <property type="evidence" value="ECO:0007669"/>
    <property type="project" value="InterPro"/>
</dbReference>
<evidence type="ECO:0000256" key="1">
    <source>
        <dbReference type="PROSITE-ProRule" id="PRU00047"/>
    </source>
</evidence>
<dbReference type="PROSITE" id="PS50158">
    <property type="entry name" value="ZF_CCHC"/>
    <property type="match status" value="1"/>
</dbReference>
<evidence type="ECO:0000256" key="3">
    <source>
        <dbReference type="SAM" id="MobiDB-lite"/>
    </source>
</evidence>
<feature type="domain" description="CCHC-type" evidence="4">
    <location>
        <begin position="376"/>
        <end position="389"/>
    </location>
</feature>
<dbReference type="Pfam" id="PF00078">
    <property type="entry name" value="RVT_1"/>
    <property type="match status" value="1"/>
</dbReference>